<dbReference type="RefSeq" id="WP_399645629.1">
    <property type="nucleotide sequence ID" value="NZ_JBITYG010000002.1"/>
</dbReference>
<evidence type="ECO:0000313" key="4">
    <source>
        <dbReference type="Proteomes" id="UP001614394"/>
    </source>
</evidence>
<dbReference type="InterPro" id="IPR029479">
    <property type="entry name" value="Nitroreductase"/>
</dbReference>
<proteinExistence type="predicted"/>
<organism evidence="3 4">
    <name type="scientific">Streptomyces fildesensis</name>
    <dbReference type="NCBI Taxonomy" id="375757"/>
    <lineage>
        <taxon>Bacteria</taxon>
        <taxon>Bacillati</taxon>
        <taxon>Actinomycetota</taxon>
        <taxon>Actinomycetes</taxon>
        <taxon>Kitasatosporales</taxon>
        <taxon>Streptomycetaceae</taxon>
        <taxon>Streptomyces</taxon>
    </lineage>
</organism>
<comment type="caution">
    <text evidence="3">The sequence shown here is derived from an EMBL/GenBank/DDBJ whole genome shotgun (WGS) entry which is preliminary data.</text>
</comment>
<feature type="domain" description="Nitroreductase" evidence="1">
    <location>
        <begin position="301"/>
        <end position="479"/>
    </location>
</feature>
<gene>
    <name evidence="3" type="ORF">ACIGXA_07950</name>
</gene>
<dbReference type="Gene3D" id="3.40.109.10">
    <property type="entry name" value="NADH Oxidase"/>
    <property type="match status" value="1"/>
</dbReference>
<dbReference type="InterPro" id="IPR020051">
    <property type="entry name" value="SagB-type_dehydrogenase"/>
</dbReference>
<evidence type="ECO:0000259" key="2">
    <source>
        <dbReference type="Pfam" id="PF22767"/>
    </source>
</evidence>
<reference evidence="3 4" key="1">
    <citation type="submission" date="2024-10" db="EMBL/GenBank/DDBJ databases">
        <title>The Natural Products Discovery Center: Release of the First 8490 Sequenced Strains for Exploring Actinobacteria Biosynthetic Diversity.</title>
        <authorList>
            <person name="Kalkreuter E."/>
            <person name="Kautsar S.A."/>
            <person name="Yang D."/>
            <person name="Bader C.D."/>
            <person name="Teijaro C.N."/>
            <person name="Fluegel L."/>
            <person name="Davis C.M."/>
            <person name="Simpson J.R."/>
            <person name="Lauterbach L."/>
            <person name="Steele A.D."/>
            <person name="Gui C."/>
            <person name="Meng S."/>
            <person name="Li G."/>
            <person name="Viehrig K."/>
            <person name="Ye F."/>
            <person name="Su P."/>
            <person name="Kiefer A.F."/>
            <person name="Nichols A."/>
            <person name="Cepeda A.J."/>
            <person name="Yan W."/>
            <person name="Fan B."/>
            <person name="Jiang Y."/>
            <person name="Adhikari A."/>
            <person name="Zheng C.-J."/>
            <person name="Schuster L."/>
            <person name="Cowan T.M."/>
            <person name="Smanski M.J."/>
            <person name="Chevrette M.G."/>
            <person name="De Carvalho L.P.S."/>
            <person name="Shen B."/>
        </authorList>
    </citation>
    <scope>NUCLEOTIDE SEQUENCE [LARGE SCALE GENOMIC DNA]</scope>
    <source>
        <strain evidence="3 4">NPDC053399</strain>
    </source>
</reference>
<dbReference type="Pfam" id="PF00881">
    <property type="entry name" value="Nitroreductase"/>
    <property type="match status" value="1"/>
</dbReference>
<dbReference type="NCBIfam" id="TIGR03605">
    <property type="entry name" value="antibiot_sagB"/>
    <property type="match status" value="1"/>
</dbReference>
<dbReference type="Pfam" id="PF22767">
    <property type="entry name" value="ThcOx"/>
    <property type="match status" value="1"/>
</dbReference>
<dbReference type="Proteomes" id="UP001614394">
    <property type="component" value="Unassembled WGS sequence"/>
</dbReference>
<protein>
    <submittedName>
        <fullName evidence="3">SagB family peptide dehydrogenase</fullName>
    </submittedName>
</protein>
<dbReference type="InterPro" id="IPR052544">
    <property type="entry name" value="Bacteriocin_Proc_Enz"/>
</dbReference>
<dbReference type="PANTHER" id="PTHR43745:SF2">
    <property type="entry name" value="NITROREDUCTASE MJ1384-RELATED"/>
    <property type="match status" value="1"/>
</dbReference>
<dbReference type="CDD" id="cd02142">
    <property type="entry name" value="McbC_SagB-like_oxidoreductase"/>
    <property type="match status" value="1"/>
</dbReference>
<dbReference type="PANTHER" id="PTHR43745">
    <property type="entry name" value="NITROREDUCTASE MJ1384-RELATED"/>
    <property type="match status" value="1"/>
</dbReference>
<sequence length="543" mass="59008">MHPEPRPDVGTDLRRVSLWSLREDVHLERASSAGGAVLHSRWGDVMVAGSDELVYESLRRMSFGPVDLENILRATPRPYAEITASDRARLLALLDSISYLVVRSLGLDDTEPQLLDMVPIARGARLDIRSVPPDQPLRLSRFAVLQTRDELLVLESALSLHRAQFHRPEAAWVVGVLGKATTLKAATAALPVADGVVADIVAYLTAAGMVTLGEHDENGAVVFAEDHDPSLITWTPNELLFHTRTRLGRHDGDFGATFPYLGQLSPEPAVKSAPDGERIPLFRPDLDAVLAADPPLTAVLETRRSTRTYAEEPLNERQLGEFLYRIARIRSLYSSIGLEPASYPASSRPYPSGGSAYELECYITLSRCAGLTPGNYYYDPYGHCLVQLDDPSNSAAELLAHASAAAGMTTTPQVLITITARFRRLSWKYSGMWYALALKHVGVVQQTMCLVATAMRLAPLPLGSGDIETSAQAFGLDWREESSIGELLLGPLAPDDTTAAAESAMGYPVNDSDWGDRCAATAIQVHPVASSLPARPGAQHDDR</sequence>
<evidence type="ECO:0000313" key="3">
    <source>
        <dbReference type="EMBL" id="MFI9100445.1"/>
    </source>
</evidence>
<dbReference type="InterPro" id="IPR000415">
    <property type="entry name" value="Nitroreductase-like"/>
</dbReference>
<name>A0ABW8C219_9ACTN</name>
<feature type="domain" description="Cyanobactin oxidase ThcOx second" evidence="2">
    <location>
        <begin position="137"/>
        <end position="251"/>
    </location>
</feature>
<dbReference type="SUPFAM" id="SSF55469">
    <property type="entry name" value="FMN-dependent nitroreductase-like"/>
    <property type="match status" value="1"/>
</dbReference>
<evidence type="ECO:0000259" key="1">
    <source>
        <dbReference type="Pfam" id="PF00881"/>
    </source>
</evidence>
<dbReference type="EMBL" id="JBITYG010000002">
    <property type="protein sequence ID" value="MFI9100445.1"/>
    <property type="molecule type" value="Genomic_DNA"/>
</dbReference>
<accession>A0ABW8C219</accession>
<keyword evidence="4" id="KW-1185">Reference proteome</keyword>
<dbReference type="InterPro" id="IPR054488">
    <property type="entry name" value="ThcOx_dom2"/>
</dbReference>